<organism evidence="3 4">
    <name type="scientific">Tetrabaena socialis</name>
    <dbReference type="NCBI Taxonomy" id="47790"/>
    <lineage>
        <taxon>Eukaryota</taxon>
        <taxon>Viridiplantae</taxon>
        <taxon>Chlorophyta</taxon>
        <taxon>core chlorophytes</taxon>
        <taxon>Chlorophyceae</taxon>
        <taxon>CS clade</taxon>
        <taxon>Chlamydomonadales</taxon>
        <taxon>Tetrabaenaceae</taxon>
        <taxon>Tetrabaena</taxon>
    </lineage>
</organism>
<dbReference type="PROSITE" id="PS50181">
    <property type="entry name" value="FBOX"/>
    <property type="match status" value="1"/>
</dbReference>
<dbReference type="GO" id="GO:0019005">
    <property type="term" value="C:SCF ubiquitin ligase complex"/>
    <property type="evidence" value="ECO:0007669"/>
    <property type="project" value="TreeGrafter"/>
</dbReference>
<comment type="caution">
    <text evidence="3">The sequence shown here is derived from an EMBL/GenBank/DDBJ whole genome shotgun (WGS) entry which is preliminary data.</text>
</comment>
<proteinExistence type="predicted"/>
<evidence type="ECO:0000313" key="4">
    <source>
        <dbReference type="Proteomes" id="UP000236333"/>
    </source>
</evidence>
<feature type="domain" description="F-box" evidence="2">
    <location>
        <begin position="5"/>
        <end position="57"/>
    </location>
</feature>
<dbReference type="InterPro" id="IPR036047">
    <property type="entry name" value="F-box-like_dom_sf"/>
</dbReference>
<dbReference type="InterPro" id="IPR006553">
    <property type="entry name" value="Leu-rich_rpt_Cys-con_subtyp"/>
</dbReference>
<dbReference type="Pfam" id="PF25372">
    <property type="entry name" value="DUF7885"/>
    <property type="match status" value="1"/>
</dbReference>
<dbReference type="GO" id="GO:0031146">
    <property type="term" value="P:SCF-dependent proteasomal ubiquitin-dependent protein catabolic process"/>
    <property type="evidence" value="ECO:0007669"/>
    <property type="project" value="TreeGrafter"/>
</dbReference>
<dbReference type="PANTHER" id="PTHR13318:SF190">
    <property type="entry name" value="PARTNER OF PAIRED, ISOFORM B"/>
    <property type="match status" value="1"/>
</dbReference>
<dbReference type="InterPro" id="IPR001810">
    <property type="entry name" value="F-box_dom"/>
</dbReference>
<reference evidence="3 4" key="1">
    <citation type="journal article" date="2017" name="Mol. Biol. Evol.">
        <title>The 4-celled Tetrabaena socialis nuclear genome reveals the essential components for genetic control of cell number at the origin of multicellularity in the volvocine lineage.</title>
        <authorList>
            <person name="Featherston J."/>
            <person name="Arakaki Y."/>
            <person name="Hanschen E.R."/>
            <person name="Ferris P.J."/>
            <person name="Michod R.E."/>
            <person name="Olson B.J.S.C."/>
            <person name="Nozaki H."/>
            <person name="Durand P.M."/>
        </authorList>
    </citation>
    <scope>NUCLEOTIDE SEQUENCE [LARGE SCALE GENOMIC DNA]</scope>
    <source>
        <strain evidence="3 4">NIES-571</strain>
    </source>
</reference>
<dbReference type="SMART" id="SM00367">
    <property type="entry name" value="LRR_CC"/>
    <property type="match status" value="5"/>
</dbReference>
<dbReference type="AlphaFoldDB" id="A0A2J7ZWS0"/>
<dbReference type="PANTHER" id="PTHR13318">
    <property type="entry name" value="PARTNER OF PAIRED, ISOFORM B-RELATED"/>
    <property type="match status" value="1"/>
</dbReference>
<dbReference type="SUPFAM" id="SSF81383">
    <property type="entry name" value="F-box domain"/>
    <property type="match status" value="1"/>
</dbReference>
<protein>
    <submittedName>
        <fullName evidence="3">F-box/LRR-repeat protein 20</fullName>
    </submittedName>
</protein>
<dbReference type="Gene3D" id="3.80.10.10">
    <property type="entry name" value="Ribonuclease Inhibitor"/>
    <property type="match status" value="1"/>
</dbReference>
<dbReference type="OrthoDB" id="536302at2759"/>
<accession>A0A2J7ZWS0</accession>
<keyword evidence="4" id="KW-1185">Reference proteome</keyword>
<gene>
    <name evidence="3" type="ORF">TSOC_009043</name>
</gene>
<sequence length="306" mass="32527">MAPDASHLAALPWPCKSRMLSMLPLRDCLCLAAVSRELRDLVRELNNSVVSVDFNELPGTRVRGALAWTLRNELAGLRGISASGAACLEAIISACTLQPEGLLLEGSLQPRLQQLTSLSLDSLKQLQDSHLALVLPHCPNLEVLALPRCSKLTDAAAIAVGARLPRLRVVVCRDWPCLTDVGVAAMAAGCPLLEDVTLDGCLRVGTESLSLLARSCRGLRRLSIAKSYAVTDGALAALGEWCGALEEVVVRQCPRVAAAGHLAACGRLAAVDFSGCSRVSGILDESGTLDLVTRVRRARPSCTLHW</sequence>
<evidence type="ECO:0000313" key="3">
    <source>
        <dbReference type="EMBL" id="PNH04723.1"/>
    </source>
</evidence>
<dbReference type="SUPFAM" id="SSF52047">
    <property type="entry name" value="RNI-like"/>
    <property type="match status" value="1"/>
</dbReference>
<dbReference type="GO" id="GO:0005930">
    <property type="term" value="C:axoneme"/>
    <property type="evidence" value="ECO:0007669"/>
    <property type="project" value="UniProtKB-SubCell"/>
</dbReference>
<evidence type="ECO:0000259" key="2">
    <source>
        <dbReference type="PROSITE" id="PS50181"/>
    </source>
</evidence>
<dbReference type="InterPro" id="IPR032675">
    <property type="entry name" value="LRR_dom_sf"/>
</dbReference>
<evidence type="ECO:0000256" key="1">
    <source>
        <dbReference type="ARBA" id="ARBA00004430"/>
    </source>
</evidence>
<dbReference type="InterPro" id="IPR057207">
    <property type="entry name" value="FBXL15_LRR"/>
</dbReference>
<comment type="subcellular location">
    <subcellularLocation>
        <location evidence="1">Cytoplasm</location>
        <location evidence="1">Cytoskeleton</location>
        <location evidence="1">Cilium axoneme</location>
    </subcellularLocation>
</comment>
<dbReference type="Proteomes" id="UP000236333">
    <property type="component" value="Unassembled WGS sequence"/>
</dbReference>
<name>A0A2J7ZWS0_9CHLO</name>
<dbReference type="EMBL" id="PGGS01000364">
    <property type="protein sequence ID" value="PNH04723.1"/>
    <property type="molecule type" value="Genomic_DNA"/>
</dbReference>